<gene>
    <name evidence="3" type="ORF">ACFP58_12435</name>
</gene>
<dbReference type="RefSeq" id="WP_379607873.1">
    <property type="nucleotide sequence ID" value="NZ_JBHSTZ010000060.1"/>
</dbReference>
<evidence type="ECO:0000313" key="4">
    <source>
        <dbReference type="Proteomes" id="UP001596264"/>
    </source>
</evidence>
<feature type="non-terminal residue" evidence="3">
    <location>
        <position position="214"/>
    </location>
</feature>
<comment type="caution">
    <text evidence="3">The sequence shown here is derived from an EMBL/GenBank/DDBJ whole genome shotgun (WGS) entry which is preliminary data.</text>
</comment>
<evidence type="ECO:0000313" key="3">
    <source>
        <dbReference type="EMBL" id="MFC6382248.1"/>
    </source>
</evidence>
<evidence type="ECO:0000259" key="2">
    <source>
        <dbReference type="Pfam" id="PF13018"/>
    </source>
</evidence>
<feature type="region of interest" description="Disordered" evidence="1">
    <location>
        <begin position="77"/>
        <end position="120"/>
    </location>
</feature>
<dbReference type="Pfam" id="PF13018">
    <property type="entry name" value="ESPR"/>
    <property type="match status" value="1"/>
</dbReference>
<protein>
    <submittedName>
        <fullName evidence="3">ESPR domain-containing protein</fullName>
    </submittedName>
</protein>
<sequence>MNRNYKVIWNASLNCFMAVAEYAKARGKSSKSSVSSNATINTTPSLSTVNTLRLSAIILGMLAAGFGLQANAITDNSTSGTSNHHDGTYSHSHGSHGTHTHVNGNNSHKKKPSNPDDPIILNFEGDFGDPIALREGETLNILGGETEANNLSDNANIGVFAEGDTLTIKLAKDIDLDAAGSVTMGNTLVDNSGIRIINANHPNNPNRIVTLTSA</sequence>
<feature type="domain" description="ESPR" evidence="2">
    <location>
        <begin position="1"/>
        <end position="43"/>
    </location>
</feature>
<name>A0ABW1WCB1_9GAMM</name>
<dbReference type="InterPro" id="IPR024973">
    <property type="entry name" value="ESPR"/>
</dbReference>
<proteinExistence type="predicted"/>
<accession>A0ABW1WCB1</accession>
<reference evidence="4" key="1">
    <citation type="journal article" date="2019" name="Int. J. Syst. Evol. Microbiol.">
        <title>The Global Catalogue of Microorganisms (GCM) 10K type strain sequencing project: providing services to taxonomists for standard genome sequencing and annotation.</title>
        <authorList>
            <consortium name="The Broad Institute Genomics Platform"/>
            <consortium name="The Broad Institute Genome Sequencing Center for Infectious Disease"/>
            <person name="Wu L."/>
            <person name="Ma J."/>
        </authorList>
    </citation>
    <scope>NUCLEOTIDE SEQUENCE [LARGE SCALE GENOMIC DNA]</scope>
    <source>
        <strain evidence="4">CCM 2050</strain>
    </source>
</reference>
<keyword evidence="4" id="KW-1185">Reference proteome</keyword>
<organism evidence="3 4">
    <name type="scientific">Psychrobacter glacincola</name>
    <dbReference type="NCBI Taxonomy" id="56810"/>
    <lineage>
        <taxon>Bacteria</taxon>
        <taxon>Pseudomonadati</taxon>
        <taxon>Pseudomonadota</taxon>
        <taxon>Gammaproteobacteria</taxon>
        <taxon>Moraxellales</taxon>
        <taxon>Moraxellaceae</taxon>
        <taxon>Psychrobacter</taxon>
    </lineage>
</organism>
<dbReference type="EMBL" id="JBHSTZ010000060">
    <property type="protein sequence ID" value="MFC6382248.1"/>
    <property type="molecule type" value="Genomic_DNA"/>
</dbReference>
<dbReference type="Proteomes" id="UP001596264">
    <property type="component" value="Unassembled WGS sequence"/>
</dbReference>
<evidence type="ECO:0000256" key="1">
    <source>
        <dbReference type="SAM" id="MobiDB-lite"/>
    </source>
</evidence>